<dbReference type="OrthoDB" id="430207at2759"/>
<dbReference type="AlphaFoldDB" id="A0A267ETC3"/>
<evidence type="ECO:0000256" key="4">
    <source>
        <dbReference type="ARBA" id="ARBA00022989"/>
    </source>
</evidence>
<evidence type="ECO:0000256" key="3">
    <source>
        <dbReference type="ARBA" id="ARBA00022692"/>
    </source>
</evidence>
<comment type="subcellular location">
    <subcellularLocation>
        <location evidence="1">Membrane</location>
        <topology evidence="1">Multi-pass membrane protein</topology>
    </subcellularLocation>
</comment>
<dbReference type="STRING" id="282301.A0A267ETC3"/>
<feature type="transmembrane region" description="Helical" evidence="7">
    <location>
        <begin position="78"/>
        <end position="97"/>
    </location>
</feature>
<dbReference type="PANTHER" id="PTHR11266:SF17">
    <property type="entry name" value="PROTEIN MPV17"/>
    <property type="match status" value="1"/>
</dbReference>
<keyword evidence="3 7" id="KW-0812">Transmembrane</keyword>
<proteinExistence type="inferred from homology"/>
<evidence type="ECO:0000256" key="1">
    <source>
        <dbReference type="ARBA" id="ARBA00004141"/>
    </source>
</evidence>
<evidence type="ECO:0000313" key="8">
    <source>
        <dbReference type="EMBL" id="PAA64790.1"/>
    </source>
</evidence>
<dbReference type="Pfam" id="PF04117">
    <property type="entry name" value="Mpv17_PMP22"/>
    <property type="match status" value="1"/>
</dbReference>
<gene>
    <name evidence="8" type="ORF">BOX15_Mlig014827g1</name>
</gene>
<sequence length="202" mass="23368">DHMPLRSLWRWYSRAIHTRPILTQSLSSGIIMGFGDATVQCVTLLRLKSSIDQHPSSSSSSSLSYLTDRFDYSRTIRYFLLSSLLIGPGLRCWYVFLSRQFELTNYGRLKMLIADQGLMPPIMWLTFLSYTSVVVRGDRSAAAVKEFVLDRLPAMAVNSYRVWPLAQAINFFIVPLNFRLVYGSFVGYFWNCYICWHSNRPH</sequence>
<organism evidence="8 9">
    <name type="scientific">Macrostomum lignano</name>
    <dbReference type="NCBI Taxonomy" id="282301"/>
    <lineage>
        <taxon>Eukaryota</taxon>
        <taxon>Metazoa</taxon>
        <taxon>Spiralia</taxon>
        <taxon>Lophotrochozoa</taxon>
        <taxon>Platyhelminthes</taxon>
        <taxon>Rhabditophora</taxon>
        <taxon>Macrostomorpha</taxon>
        <taxon>Macrostomida</taxon>
        <taxon>Macrostomidae</taxon>
        <taxon>Macrostomum</taxon>
    </lineage>
</organism>
<evidence type="ECO:0000256" key="6">
    <source>
        <dbReference type="ARBA" id="ARBA00049743"/>
    </source>
</evidence>
<name>A0A267ETC3_9PLAT</name>
<accession>A0A267ETC3</accession>
<dbReference type="GO" id="GO:0015267">
    <property type="term" value="F:channel activity"/>
    <property type="evidence" value="ECO:0007669"/>
    <property type="project" value="TreeGrafter"/>
</dbReference>
<evidence type="ECO:0000256" key="5">
    <source>
        <dbReference type="ARBA" id="ARBA00023136"/>
    </source>
</evidence>
<keyword evidence="5 7" id="KW-0472">Membrane</keyword>
<evidence type="ECO:0000313" key="9">
    <source>
        <dbReference type="Proteomes" id="UP000215902"/>
    </source>
</evidence>
<comment type="similarity">
    <text evidence="2 7">Belongs to the peroxisomal membrane protein PXMP2/4 family.</text>
</comment>
<dbReference type="GO" id="GO:0005739">
    <property type="term" value="C:mitochondrion"/>
    <property type="evidence" value="ECO:0007669"/>
    <property type="project" value="TreeGrafter"/>
</dbReference>
<feature type="transmembrane region" description="Helical" evidence="7">
    <location>
        <begin position="117"/>
        <end position="135"/>
    </location>
</feature>
<keyword evidence="9" id="KW-1185">Reference proteome</keyword>
<feature type="non-terminal residue" evidence="8">
    <location>
        <position position="1"/>
    </location>
</feature>
<dbReference type="GO" id="GO:0016020">
    <property type="term" value="C:membrane"/>
    <property type="evidence" value="ECO:0007669"/>
    <property type="project" value="UniProtKB-SubCell"/>
</dbReference>
<dbReference type="Proteomes" id="UP000215902">
    <property type="component" value="Unassembled WGS sequence"/>
</dbReference>
<evidence type="ECO:0000256" key="7">
    <source>
        <dbReference type="RuleBase" id="RU363053"/>
    </source>
</evidence>
<comment type="caution">
    <text evidence="8">The sequence shown here is derived from an EMBL/GenBank/DDBJ whole genome shotgun (WGS) entry which is preliminary data.</text>
</comment>
<dbReference type="GO" id="GO:1901858">
    <property type="term" value="P:regulation of mitochondrial DNA metabolic process"/>
    <property type="evidence" value="ECO:0007669"/>
    <property type="project" value="TreeGrafter"/>
</dbReference>
<protein>
    <recommendedName>
        <fullName evidence="6">Mitochondrial inner membrane protein Mpv17</fullName>
    </recommendedName>
</protein>
<evidence type="ECO:0000256" key="2">
    <source>
        <dbReference type="ARBA" id="ARBA00006824"/>
    </source>
</evidence>
<dbReference type="PANTHER" id="PTHR11266">
    <property type="entry name" value="PEROXISOMAL MEMBRANE PROTEIN 2, PXMP2 MPV17"/>
    <property type="match status" value="1"/>
</dbReference>
<dbReference type="InterPro" id="IPR007248">
    <property type="entry name" value="Mpv17_PMP22"/>
</dbReference>
<reference evidence="8 9" key="1">
    <citation type="submission" date="2017-06" db="EMBL/GenBank/DDBJ databases">
        <title>A platform for efficient transgenesis in Macrostomum lignano, a flatworm model organism for stem cell research.</title>
        <authorList>
            <person name="Berezikov E."/>
        </authorList>
    </citation>
    <scope>NUCLEOTIDE SEQUENCE [LARGE SCALE GENOMIC DNA]</scope>
    <source>
        <strain evidence="8">DV1</strain>
        <tissue evidence="8">Whole organism</tissue>
    </source>
</reference>
<dbReference type="EMBL" id="NIVC01001715">
    <property type="protein sequence ID" value="PAA64790.1"/>
    <property type="molecule type" value="Genomic_DNA"/>
</dbReference>
<keyword evidence="4 7" id="KW-1133">Transmembrane helix</keyword>